<keyword evidence="3" id="KW-1185">Reference proteome</keyword>
<comment type="caution">
    <text evidence="2">The sequence shown here is derived from an EMBL/GenBank/DDBJ whole genome shotgun (WGS) entry which is preliminary data.</text>
</comment>
<name>A0A420WLG8_9PROT</name>
<reference evidence="2 3" key="1">
    <citation type="submission" date="2018-10" db="EMBL/GenBank/DDBJ databases">
        <title>Genomic Encyclopedia of Type Strains, Phase IV (KMG-IV): sequencing the most valuable type-strain genomes for metagenomic binning, comparative biology and taxonomic classification.</title>
        <authorList>
            <person name="Goeker M."/>
        </authorList>
    </citation>
    <scope>NUCLEOTIDE SEQUENCE [LARGE SCALE GENOMIC DNA]</scope>
    <source>
        <strain evidence="2 3">DSM 22008</strain>
    </source>
</reference>
<dbReference type="Proteomes" id="UP000282211">
    <property type="component" value="Unassembled WGS sequence"/>
</dbReference>
<evidence type="ECO:0000256" key="1">
    <source>
        <dbReference type="SAM" id="Phobius"/>
    </source>
</evidence>
<dbReference type="InParanoid" id="A0A420WLG8"/>
<keyword evidence="1" id="KW-1133">Transmembrane helix</keyword>
<feature type="transmembrane region" description="Helical" evidence="1">
    <location>
        <begin position="7"/>
        <end position="29"/>
    </location>
</feature>
<organism evidence="2 3">
    <name type="scientific">Litorimonas taeanensis</name>
    <dbReference type="NCBI Taxonomy" id="568099"/>
    <lineage>
        <taxon>Bacteria</taxon>
        <taxon>Pseudomonadati</taxon>
        <taxon>Pseudomonadota</taxon>
        <taxon>Alphaproteobacteria</taxon>
        <taxon>Maricaulales</taxon>
        <taxon>Robiginitomaculaceae</taxon>
    </lineage>
</organism>
<proteinExistence type="predicted"/>
<dbReference type="AlphaFoldDB" id="A0A420WLG8"/>
<sequence>MKKFLAYINVFFSIALLTTLLVISFLLNFRKDIGEKIFGSVDFLTHKEFFYLSPAIILVSVYLGIILRKLFYKEGD</sequence>
<evidence type="ECO:0000313" key="3">
    <source>
        <dbReference type="Proteomes" id="UP000282211"/>
    </source>
</evidence>
<accession>A0A420WLG8</accession>
<dbReference type="EMBL" id="RBII01000001">
    <property type="protein sequence ID" value="RKQ71864.1"/>
    <property type="molecule type" value="Genomic_DNA"/>
</dbReference>
<evidence type="ECO:0000313" key="2">
    <source>
        <dbReference type="EMBL" id="RKQ71864.1"/>
    </source>
</evidence>
<keyword evidence="1" id="KW-0812">Transmembrane</keyword>
<keyword evidence="1" id="KW-0472">Membrane</keyword>
<gene>
    <name evidence="2" type="ORF">DES40_1196</name>
</gene>
<protein>
    <submittedName>
        <fullName evidence="2">Uncharacterized protein</fullName>
    </submittedName>
</protein>
<feature type="transmembrane region" description="Helical" evidence="1">
    <location>
        <begin position="49"/>
        <end position="67"/>
    </location>
</feature>